<evidence type="ECO:0000313" key="1">
    <source>
        <dbReference type="Proteomes" id="UP000887579"/>
    </source>
</evidence>
<accession>A0AC34F9V1</accession>
<proteinExistence type="predicted"/>
<evidence type="ECO:0000313" key="2">
    <source>
        <dbReference type="WBParaSite" id="ES5_v2.g13728.t1"/>
    </source>
</evidence>
<reference evidence="2" key="1">
    <citation type="submission" date="2022-11" db="UniProtKB">
        <authorList>
            <consortium name="WormBaseParasite"/>
        </authorList>
    </citation>
    <scope>IDENTIFICATION</scope>
</reference>
<sequence length="638" mass="73915">MDTEFVSRYQLDNLPLQVKLNFIDLYKVEILDRLNQNVEHWKDFRTVLEESIIDAYVKKYNNTFDADDNTKDSVTKAFYSHLEKSDKTLYLYSSLMDFLKKYDTELYKSMCIDEWKDESFATFNKLLIFLHDLRPVFDIEKVYSRLQMYSPELGRLYDPVIQRWKSHEIDKDYAVSLLIRTFCIMIDNATYHLLNAIYLSSKQAEIVVERKFPNFNLFYQKNIFEDRDGIIHVVEPDQDVFTAIQSIMDDSHSPYAKYIFFGEIPPYHLMPLMYQTTADSSLNLRNYQHELSEKALEGENTLICAPTGSGKTIVAINIIRQHIFKFRKEGKRCKIVFVVPSVPLVEQQKVQLEKFLGHFAKVDKIYGGMNTVAIDFEAFVKSVDILVLTPQILVNHINIDYCRLEGKTPLQLDVFTLIVLDEVHHTVKDHPYANLMAEYHRQKYNDSNISIKPMPQVVGLTASIGCPKNPKSPAQIVEHMIETCANFDARSVTRVKKNISELAEFTSKTDDDIQIIKNNDEETKKYHNYISTLSKSIEDYFRNLDGISSLPNVFKDHCDISNLEYLKWLSVAKTITAEAHLPVQSQTDAYSCLDYLRQLYDALLCAQCLPTKDTSEFYFEDLGNQSGTKAILLSQKSS</sequence>
<organism evidence="1 2">
    <name type="scientific">Panagrolaimus sp. ES5</name>
    <dbReference type="NCBI Taxonomy" id="591445"/>
    <lineage>
        <taxon>Eukaryota</taxon>
        <taxon>Metazoa</taxon>
        <taxon>Ecdysozoa</taxon>
        <taxon>Nematoda</taxon>
        <taxon>Chromadorea</taxon>
        <taxon>Rhabditida</taxon>
        <taxon>Tylenchina</taxon>
        <taxon>Panagrolaimomorpha</taxon>
        <taxon>Panagrolaimoidea</taxon>
        <taxon>Panagrolaimidae</taxon>
        <taxon>Panagrolaimus</taxon>
    </lineage>
</organism>
<dbReference type="WBParaSite" id="ES5_v2.g13728.t1">
    <property type="protein sequence ID" value="ES5_v2.g13728.t1"/>
    <property type="gene ID" value="ES5_v2.g13728"/>
</dbReference>
<protein>
    <submittedName>
        <fullName evidence="2">Helicase ATP-binding domain-containing protein</fullName>
    </submittedName>
</protein>
<dbReference type="Proteomes" id="UP000887579">
    <property type="component" value="Unplaced"/>
</dbReference>
<name>A0AC34F9V1_9BILA</name>